<evidence type="ECO:0000313" key="1">
    <source>
        <dbReference type="EMBL" id="KKN13653.1"/>
    </source>
</evidence>
<sequence length="84" mass="9725">MSNLYRVKVERVVHEFLEVRIDAESLEALTSMNAEQLERLVTHVDNTGWWDGDCLVEPRVTTIRRITAEDTPKDPIFRLLAEGE</sequence>
<reference evidence="1" key="1">
    <citation type="journal article" date="2015" name="Nature">
        <title>Complex archaea that bridge the gap between prokaryotes and eukaryotes.</title>
        <authorList>
            <person name="Spang A."/>
            <person name="Saw J.H."/>
            <person name="Jorgensen S.L."/>
            <person name="Zaremba-Niedzwiedzka K."/>
            <person name="Martijn J."/>
            <person name="Lind A.E."/>
            <person name="van Eijk R."/>
            <person name="Schleper C."/>
            <person name="Guy L."/>
            <person name="Ettema T.J."/>
        </authorList>
    </citation>
    <scope>NUCLEOTIDE SEQUENCE</scope>
</reference>
<name>A0A0F9R890_9ZZZZ</name>
<dbReference type="EMBL" id="LAZR01003900">
    <property type="protein sequence ID" value="KKN13653.1"/>
    <property type="molecule type" value="Genomic_DNA"/>
</dbReference>
<protein>
    <submittedName>
        <fullName evidence="1">Uncharacterized protein</fullName>
    </submittedName>
</protein>
<accession>A0A0F9R890</accession>
<comment type="caution">
    <text evidence="1">The sequence shown here is derived from an EMBL/GenBank/DDBJ whole genome shotgun (WGS) entry which is preliminary data.</text>
</comment>
<organism evidence="1">
    <name type="scientific">marine sediment metagenome</name>
    <dbReference type="NCBI Taxonomy" id="412755"/>
    <lineage>
        <taxon>unclassified sequences</taxon>
        <taxon>metagenomes</taxon>
        <taxon>ecological metagenomes</taxon>
    </lineage>
</organism>
<proteinExistence type="predicted"/>
<dbReference type="AlphaFoldDB" id="A0A0F9R890"/>
<gene>
    <name evidence="1" type="ORF">LCGC14_1004250</name>
</gene>